<keyword evidence="6" id="KW-0560">Oxidoreductase</keyword>
<evidence type="ECO:0000256" key="2">
    <source>
        <dbReference type="ARBA" id="ARBA00022617"/>
    </source>
</evidence>
<evidence type="ECO:0000313" key="8">
    <source>
        <dbReference type="Proteomes" id="UP001392437"/>
    </source>
</evidence>
<feature type="binding site" description="axial binding residue" evidence="5">
    <location>
        <position position="185"/>
    </location>
    <ligand>
        <name>heme</name>
        <dbReference type="ChEBI" id="CHEBI:30413"/>
    </ligand>
    <ligandPart>
        <name>Fe</name>
        <dbReference type="ChEBI" id="CHEBI:18248"/>
    </ligandPart>
</feature>
<dbReference type="PANTHER" id="PTHR24305">
    <property type="entry name" value="CYTOCHROME P450"/>
    <property type="match status" value="1"/>
</dbReference>
<accession>A0AAW0QJ61</accession>
<keyword evidence="3 5" id="KW-0479">Metal-binding</keyword>
<sequence>MKKSDPETVNDTIIISYLMINLLAGAETTAVPLRSVFYYILQQPAVWARLRQGLDTIVKDKIKPVTWRDARLSPYLEVVMREATRMLPGVAMNLERYVPEGGLVIPPVPTSGGNRNDAPAAVAENGMFFPAGTIVGINPYVMACNTSVYGADVDVFWPEHWQGVEEPEPPNERGGPAFGAGARVCIGKNLALLQAYEAVATLVVRYDIELAEPTSQWRITNSWFPRQEDGLDGRLNGRAGGH</sequence>
<evidence type="ECO:0000256" key="6">
    <source>
        <dbReference type="RuleBase" id="RU000461"/>
    </source>
</evidence>
<comment type="similarity">
    <text evidence="6">Belongs to the cytochrome P450 family.</text>
</comment>
<dbReference type="InterPro" id="IPR036396">
    <property type="entry name" value="Cyt_P450_sf"/>
</dbReference>
<dbReference type="GO" id="GO:0016705">
    <property type="term" value="F:oxidoreductase activity, acting on paired donors, with incorporation or reduction of molecular oxygen"/>
    <property type="evidence" value="ECO:0007669"/>
    <property type="project" value="InterPro"/>
</dbReference>
<dbReference type="GO" id="GO:0004497">
    <property type="term" value="F:monooxygenase activity"/>
    <property type="evidence" value="ECO:0007669"/>
    <property type="project" value="UniProtKB-KW"/>
</dbReference>
<evidence type="ECO:0000256" key="4">
    <source>
        <dbReference type="ARBA" id="ARBA00023004"/>
    </source>
</evidence>
<reference evidence="7 8" key="1">
    <citation type="submission" date="2023-01" db="EMBL/GenBank/DDBJ databases">
        <title>Analysis of 21 Apiospora genomes using comparative genomics revels a genus with tremendous synthesis potential of carbohydrate active enzymes and secondary metabolites.</title>
        <authorList>
            <person name="Sorensen T."/>
        </authorList>
    </citation>
    <scope>NUCLEOTIDE SEQUENCE [LARGE SCALE GENOMIC DNA]</scope>
    <source>
        <strain evidence="7 8">CBS 117206</strain>
    </source>
</reference>
<evidence type="ECO:0000256" key="1">
    <source>
        <dbReference type="ARBA" id="ARBA00001971"/>
    </source>
</evidence>
<dbReference type="PROSITE" id="PS00086">
    <property type="entry name" value="CYTOCHROME_P450"/>
    <property type="match status" value="1"/>
</dbReference>
<keyword evidence="8" id="KW-1185">Reference proteome</keyword>
<dbReference type="PRINTS" id="PR00463">
    <property type="entry name" value="EP450I"/>
</dbReference>
<dbReference type="InterPro" id="IPR050121">
    <property type="entry name" value="Cytochrome_P450_monoxygenase"/>
</dbReference>
<proteinExistence type="inferred from homology"/>
<keyword evidence="6" id="KW-0503">Monooxygenase</keyword>
<dbReference type="Pfam" id="PF00067">
    <property type="entry name" value="p450"/>
    <property type="match status" value="1"/>
</dbReference>
<dbReference type="PANTHER" id="PTHR24305:SF180">
    <property type="entry name" value="P450, PUTATIVE (EUROFUNG)-RELATED"/>
    <property type="match status" value="1"/>
</dbReference>
<dbReference type="GO" id="GO:0020037">
    <property type="term" value="F:heme binding"/>
    <property type="evidence" value="ECO:0007669"/>
    <property type="project" value="InterPro"/>
</dbReference>
<dbReference type="InterPro" id="IPR017972">
    <property type="entry name" value="Cyt_P450_CS"/>
</dbReference>
<name>A0AAW0QJ61_9PEZI</name>
<dbReference type="Gene3D" id="1.10.630.10">
    <property type="entry name" value="Cytochrome P450"/>
    <property type="match status" value="1"/>
</dbReference>
<protein>
    <submittedName>
        <fullName evidence="7">Pisatin demethylase</fullName>
    </submittedName>
</protein>
<dbReference type="SUPFAM" id="SSF48264">
    <property type="entry name" value="Cytochrome P450"/>
    <property type="match status" value="1"/>
</dbReference>
<dbReference type="InterPro" id="IPR002401">
    <property type="entry name" value="Cyt_P450_E_grp-I"/>
</dbReference>
<gene>
    <name evidence="7" type="ORF">PG999_012843</name>
</gene>
<evidence type="ECO:0000313" key="7">
    <source>
        <dbReference type="EMBL" id="KAK8096899.1"/>
    </source>
</evidence>
<keyword evidence="4 5" id="KW-0408">Iron</keyword>
<organism evidence="7 8">
    <name type="scientific">Apiospora kogelbergensis</name>
    <dbReference type="NCBI Taxonomy" id="1337665"/>
    <lineage>
        <taxon>Eukaryota</taxon>
        <taxon>Fungi</taxon>
        <taxon>Dikarya</taxon>
        <taxon>Ascomycota</taxon>
        <taxon>Pezizomycotina</taxon>
        <taxon>Sordariomycetes</taxon>
        <taxon>Xylariomycetidae</taxon>
        <taxon>Amphisphaeriales</taxon>
        <taxon>Apiosporaceae</taxon>
        <taxon>Apiospora</taxon>
    </lineage>
</organism>
<dbReference type="EMBL" id="JAQQWP010000010">
    <property type="protein sequence ID" value="KAK8096899.1"/>
    <property type="molecule type" value="Genomic_DNA"/>
</dbReference>
<dbReference type="Proteomes" id="UP001392437">
    <property type="component" value="Unassembled WGS sequence"/>
</dbReference>
<dbReference type="GO" id="GO:0005506">
    <property type="term" value="F:iron ion binding"/>
    <property type="evidence" value="ECO:0007669"/>
    <property type="project" value="InterPro"/>
</dbReference>
<keyword evidence="2 5" id="KW-0349">Heme</keyword>
<comment type="cofactor">
    <cofactor evidence="1 5">
        <name>heme</name>
        <dbReference type="ChEBI" id="CHEBI:30413"/>
    </cofactor>
</comment>
<dbReference type="PRINTS" id="PR00385">
    <property type="entry name" value="P450"/>
</dbReference>
<evidence type="ECO:0000256" key="3">
    <source>
        <dbReference type="ARBA" id="ARBA00022723"/>
    </source>
</evidence>
<dbReference type="AlphaFoldDB" id="A0AAW0QJ61"/>
<dbReference type="InterPro" id="IPR001128">
    <property type="entry name" value="Cyt_P450"/>
</dbReference>
<evidence type="ECO:0000256" key="5">
    <source>
        <dbReference type="PIRSR" id="PIRSR602401-1"/>
    </source>
</evidence>
<comment type="caution">
    <text evidence="7">The sequence shown here is derived from an EMBL/GenBank/DDBJ whole genome shotgun (WGS) entry which is preliminary data.</text>
</comment>